<dbReference type="GO" id="GO:0005802">
    <property type="term" value="C:trans-Golgi network"/>
    <property type="evidence" value="ECO:0007669"/>
    <property type="project" value="TreeGrafter"/>
</dbReference>
<dbReference type="GO" id="GO:0006352">
    <property type="term" value="P:DNA-templated transcription initiation"/>
    <property type="evidence" value="ECO:0007669"/>
    <property type="project" value="InterPro"/>
</dbReference>
<dbReference type="PANTHER" id="PTHR21614:SF0">
    <property type="entry name" value="GEO08385P1"/>
    <property type="match status" value="1"/>
</dbReference>
<protein>
    <recommendedName>
        <fullName evidence="1">Transcription initiation factor TFIID subunit 12</fullName>
    </recommendedName>
</protein>
<evidence type="ECO:0000256" key="1">
    <source>
        <dbReference type="ARBA" id="ARBA00017484"/>
    </source>
</evidence>
<dbReference type="Proteomes" id="UP000835052">
    <property type="component" value="Unassembled WGS sequence"/>
</dbReference>
<sequence>MHNDQGDYNLNNPSYNTPQQQHVIQNQNQQAYYQTASGRSAPFGTSMRSALHPSTQGTPQQMAYYSPATQSQFANPPPVKQPRVSYNTSYYTDSQMPVGQALTRQVVQQKPIPVHISASSSGSVLEKVKLDQLVKQVNPNTVLEENVKDALIEYADEMVDELVEKVCHLVKNRGSDKILARDVEFVLKNKYQMPTVPRAAVNIYGGNPAGEVPDPRNVSLEAHRQRQAMLKKQSKRF</sequence>
<evidence type="ECO:0000259" key="3">
    <source>
        <dbReference type="Pfam" id="PF03847"/>
    </source>
</evidence>
<dbReference type="InterPro" id="IPR009072">
    <property type="entry name" value="Histone-fold"/>
</dbReference>
<dbReference type="SUPFAM" id="SSF47113">
    <property type="entry name" value="Histone-fold"/>
    <property type="match status" value="1"/>
</dbReference>
<keyword evidence="5" id="KW-1185">Reference proteome</keyword>
<dbReference type="InterPro" id="IPR003228">
    <property type="entry name" value="TFIID_TAF12_dom"/>
</dbReference>
<evidence type="ECO:0000313" key="5">
    <source>
        <dbReference type="Proteomes" id="UP000835052"/>
    </source>
</evidence>
<evidence type="ECO:0000256" key="2">
    <source>
        <dbReference type="SAM" id="MobiDB-lite"/>
    </source>
</evidence>
<dbReference type="EMBL" id="CAJGYM010000008">
    <property type="protein sequence ID" value="CAD6188525.1"/>
    <property type="molecule type" value="Genomic_DNA"/>
</dbReference>
<reference evidence="4" key="1">
    <citation type="submission" date="2020-10" db="EMBL/GenBank/DDBJ databases">
        <authorList>
            <person name="Kikuchi T."/>
        </authorList>
    </citation>
    <scope>NUCLEOTIDE SEQUENCE</scope>
    <source>
        <strain evidence="4">NKZ352</strain>
    </source>
</reference>
<name>A0A8S1GYZ0_9PELO</name>
<dbReference type="Gene3D" id="1.10.20.10">
    <property type="entry name" value="Histone, subunit A"/>
    <property type="match status" value="1"/>
</dbReference>
<dbReference type="PANTHER" id="PTHR21614">
    <property type="entry name" value="SHORT COILED COIL PROTEIN"/>
    <property type="match status" value="1"/>
</dbReference>
<comment type="caution">
    <text evidence="4">The sequence shown here is derived from an EMBL/GenBank/DDBJ whole genome shotgun (WGS) entry which is preliminary data.</text>
</comment>
<proteinExistence type="predicted"/>
<feature type="domain" description="Transcription initiation factor TFIID subunit 12" evidence="3">
    <location>
        <begin position="127"/>
        <end position="193"/>
    </location>
</feature>
<evidence type="ECO:0000313" key="4">
    <source>
        <dbReference type="EMBL" id="CAD6188525.1"/>
    </source>
</evidence>
<dbReference type="CDD" id="cd07981">
    <property type="entry name" value="HFD_TAF12"/>
    <property type="match status" value="1"/>
</dbReference>
<dbReference type="OrthoDB" id="2193432at2759"/>
<accession>A0A8S1GYZ0</accession>
<gene>
    <name evidence="4" type="ORF">CAUJ_LOCUS4444</name>
</gene>
<dbReference type="AlphaFoldDB" id="A0A8S1GYZ0"/>
<feature type="region of interest" description="Disordered" evidence="2">
    <location>
        <begin position="39"/>
        <end position="58"/>
    </location>
</feature>
<dbReference type="Pfam" id="PF03847">
    <property type="entry name" value="TFIID_20kDa"/>
    <property type="match status" value="1"/>
</dbReference>
<organism evidence="4 5">
    <name type="scientific">Caenorhabditis auriculariae</name>
    <dbReference type="NCBI Taxonomy" id="2777116"/>
    <lineage>
        <taxon>Eukaryota</taxon>
        <taxon>Metazoa</taxon>
        <taxon>Ecdysozoa</taxon>
        <taxon>Nematoda</taxon>
        <taxon>Chromadorea</taxon>
        <taxon>Rhabditida</taxon>
        <taxon>Rhabditina</taxon>
        <taxon>Rhabditomorpha</taxon>
        <taxon>Rhabditoidea</taxon>
        <taxon>Rhabditidae</taxon>
        <taxon>Peloderinae</taxon>
        <taxon>Caenorhabditis</taxon>
    </lineage>
</organism>
<feature type="compositionally biased region" description="Polar residues" evidence="2">
    <location>
        <begin position="46"/>
        <end position="58"/>
    </location>
</feature>
<dbReference type="GO" id="GO:0005669">
    <property type="term" value="C:transcription factor TFIID complex"/>
    <property type="evidence" value="ECO:0007669"/>
    <property type="project" value="InterPro"/>
</dbReference>
<dbReference type="GO" id="GO:0046982">
    <property type="term" value="F:protein heterodimerization activity"/>
    <property type="evidence" value="ECO:0007669"/>
    <property type="project" value="InterPro"/>
</dbReference>